<dbReference type="Gene3D" id="3.20.20.100">
    <property type="entry name" value="NADP-dependent oxidoreductase domain"/>
    <property type="match status" value="1"/>
</dbReference>
<proteinExistence type="predicted"/>
<sequence>MNRRRLGRTTVEVTDLGFGGASLGNLYRATTDAEAEAALHAALDAGLTYFDTAPHYGLGLSERRIGRFLRGVQRDRFVVSTKVGRLLDPNSQPTGSDLVSGGFDVPDDYVRRFDFTADGVRRSLDESLQRLGLDRVDMVFVHDPDDHAQEAVTQAVPALVELREQGVIGAVGVGMNQWQVPMRMVQETDIDVVMLAGRWTLLDRSGQVLLDACSDRGVSVVAAAPYNSGLLAKNRPDADAFFDYQQAPRELLERVGAMAGVCERFGVRLPDAATQFPLRHPAVGSVVAGLRSPAQVEQFVARRRATVPESAWTALEALARPAAADG</sequence>
<gene>
    <name evidence="2" type="ORF">ABT317_04580</name>
</gene>
<keyword evidence="3" id="KW-1185">Reference proteome</keyword>
<dbReference type="Pfam" id="PF00248">
    <property type="entry name" value="Aldo_ket_red"/>
    <property type="match status" value="1"/>
</dbReference>
<dbReference type="PANTHER" id="PTHR42686">
    <property type="entry name" value="GH17980P-RELATED"/>
    <property type="match status" value="1"/>
</dbReference>
<name>A0ABV1VWM7_9ACTN</name>
<dbReference type="InterPro" id="IPR036812">
    <property type="entry name" value="NAD(P)_OxRdtase_dom_sf"/>
</dbReference>
<evidence type="ECO:0000259" key="1">
    <source>
        <dbReference type="Pfam" id="PF00248"/>
    </source>
</evidence>
<accession>A0ABV1VWM7</accession>
<dbReference type="CDD" id="cd19152">
    <property type="entry name" value="AKR_AKR15A"/>
    <property type="match status" value="1"/>
</dbReference>
<organism evidence="2 3">
    <name type="scientific">Streptomyces carpinensis</name>
    <dbReference type="NCBI Taxonomy" id="66369"/>
    <lineage>
        <taxon>Bacteria</taxon>
        <taxon>Bacillati</taxon>
        <taxon>Actinomycetota</taxon>
        <taxon>Actinomycetes</taxon>
        <taxon>Kitasatosporales</taxon>
        <taxon>Streptomycetaceae</taxon>
        <taxon>Streptomyces</taxon>
    </lineage>
</organism>
<dbReference type="EMBL" id="JBEPCU010000036">
    <property type="protein sequence ID" value="MER6976333.1"/>
    <property type="molecule type" value="Genomic_DNA"/>
</dbReference>
<evidence type="ECO:0000313" key="2">
    <source>
        <dbReference type="EMBL" id="MER6976333.1"/>
    </source>
</evidence>
<dbReference type="InterPro" id="IPR020471">
    <property type="entry name" value="AKR"/>
</dbReference>
<dbReference type="InterPro" id="IPR023210">
    <property type="entry name" value="NADP_OxRdtase_dom"/>
</dbReference>
<feature type="domain" description="NADP-dependent oxidoreductase" evidence="1">
    <location>
        <begin position="16"/>
        <end position="318"/>
    </location>
</feature>
<dbReference type="Proteomes" id="UP001458415">
    <property type="component" value="Unassembled WGS sequence"/>
</dbReference>
<comment type="caution">
    <text evidence="2">The sequence shown here is derived from an EMBL/GenBank/DDBJ whole genome shotgun (WGS) entry which is preliminary data.</text>
</comment>
<dbReference type="SUPFAM" id="SSF51430">
    <property type="entry name" value="NAD(P)-linked oxidoreductase"/>
    <property type="match status" value="1"/>
</dbReference>
<evidence type="ECO:0000313" key="3">
    <source>
        <dbReference type="Proteomes" id="UP001458415"/>
    </source>
</evidence>
<reference evidence="2 3" key="1">
    <citation type="submission" date="2024-06" db="EMBL/GenBank/DDBJ databases">
        <title>The Natural Products Discovery Center: Release of the First 8490 Sequenced Strains for Exploring Actinobacteria Biosynthetic Diversity.</title>
        <authorList>
            <person name="Kalkreuter E."/>
            <person name="Kautsar S.A."/>
            <person name="Yang D."/>
            <person name="Bader C.D."/>
            <person name="Teijaro C.N."/>
            <person name="Fluegel L."/>
            <person name="Davis C.M."/>
            <person name="Simpson J.R."/>
            <person name="Lauterbach L."/>
            <person name="Steele A.D."/>
            <person name="Gui C."/>
            <person name="Meng S."/>
            <person name="Li G."/>
            <person name="Viehrig K."/>
            <person name="Ye F."/>
            <person name="Su P."/>
            <person name="Kiefer A.F."/>
            <person name="Nichols A."/>
            <person name="Cepeda A.J."/>
            <person name="Yan W."/>
            <person name="Fan B."/>
            <person name="Jiang Y."/>
            <person name="Adhikari A."/>
            <person name="Zheng C.-J."/>
            <person name="Schuster L."/>
            <person name="Cowan T.M."/>
            <person name="Smanski M.J."/>
            <person name="Chevrette M.G."/>
            <person name="De Carvalho L.P.S."/>
            <person name="Shen B."/>
        </authorList>
    </citation>
    <scope>NUCLEOTIDE SEQUENCE [LARGE SCALE GENOMIC DNA]</scope>
    <source>
        <strain evidence="2 3">NPDC000634</strain>
    </source>
</reference>
<protein>
    <submittedName>
        <fullName evidence="2">Aldo/keto reductase</fullName>
    </submittedName>
</protein>
<dbReference type="PANTHER" id="PTHR42686:SF1">
    <property type="entry name" value="GH17980P-RELATED"/>
    <property type="match status" value="1"/>
</dbReference>